<evidence type="ECO:0000256" key="5">
    <source>
        <dbReference type="ARBA" id="ARBA00023157"/>
    </source>
</evidence>
<dbReference type="Proteomes" id="UP000675881">
    <property type="component" value="Chromosome 4"/>
</dbReference>
<feature type="domain" description="Ig-like" evidence="7">
    <location>
        <begin position="13"/>
        <end position="107"/>
    </location>
</feature>
<evidence type="ECO:0000256" key="1">
    <source>
        <dbReference type="ARBA" id="ARBA00004161"/>
    </source>
</evidence>
<dbReference type="Gene3D" id="2.60.40.10">
    <property type="entry name" value="Immunoglobulins"/>
    <property type="match status" value="3"/>
</dbReference>
<keyword evidence="5" id="KW-1015">Disulfide bond</keyword>
<dbReference type="FunFam" id="2.60.40.10:FF:000345">
    <property type="entry name" value="Muscle M-line assembly protein unc-89"/>
    <property type="match status" value="1"/>
</dbReference>
<evidence type="ECO:0000256" key="6">
    <source>
        <dbReference type="ARBA" id="ARBA00023319"/>
    </source>
</evidence>
<dbReference type="PANTHER" id="PTHR47633">
    <property type="entry name" value="IMMUNOGLOBULIN"/>
    <property type="match status" value="1"/>
</dbReference>
<dbReference type="InterPro" id="IPR013783">
    <property type="entry name" value="Ig-like_fold"/>
</dbReference>
<dbReference type="GO" id="GO:0031672">
    <property type="term" value="C:A band"/>
    <property type="evidence" value="ECO:0007669"/>
    <property type="project" value="UniProtKB-SubCell"/>
</dbReference>
<evidence type="ECO:0000313" key="8">
    <source>
        <dbReference type="EMBL" id="CAF2920676.1"/>
    </source>
</evidence>
<proteinExistence type="inferred from homology"/>
<dbReference type="InterPro" id="IPR036179">
    <property type="entry name" value="Ig-like_dom_sf"/>
</dbReference>
<keyword evidence="6" id="KW-0393">Immunoglobulin domain</keyword>
<dbReference type="AlphaFoldDB" id="A0A7R8H7C3"/>
<keyword evidence="9" id="KW-1185">Reference proteome</keyword>
<dbReference type="FunFam" id="2.60.40.10:FF:000107">
    <property type="entry name" value="Myosin, light chain kinase a"/>
    <property type="match status" value="1"/>
</dbReference>
<protein>
    <submittedName>
        <fullName evidence="8">(salmon louse) hypothetical protein</fullName>
    </submittedName>
</protein>
<keyword evidence="4" id="KW-0677">Repeat</keyword>
<dbReference type="EMBL" id="HG994583">
    <property type="protein sequence ID" value="CAF2920676.1"/>
    <property type="molecule type" value="Genomic_DNA"/>
</dbReference>
<feature type="domain" description="Ig-like" evidence="7">
    <location>
        <begin position="231"/>
        <end position="319"/>
    </location>
</feature>
<evidence type="ECO:0000256" key="4">
    <source>
        <dbReference type="ARBA" id="ARBA00022737"/>
    </source>
</evidence>
<dbReference type="SUPFAM" id="SSF48726">
    <property type="entry name" value="Immunoglobulin"/>
    <property type="match status" value="3"/>
</dbReference>
<evidence type="ECO:0000256" key="3">
    <source>
        <dbReference type="ARBA" id="ARBA00022490"/>
    </source>
</evidence>
<keyword evidence="3" id="KW-0963">Cytoplasm</keyword>
<comment type="subcellular location">
    <subcellularLocation>
        <location evidence="1">Cytoplasm</location>
        <location evidence="1">Myofibril</location>
        <location evidence="1">Sarcomere</location>
        <location evidence="1">A band</location>
    </subcellularLocation>
</comment>
<sequence length="322" mass="35496">MITKRKRIKRIVEQIQLQVVDQGLKPEMEIRDGCRFNISVTVKGDPDPQVTWTKDGKTLSSNAEMEVKYKNGVASFSISELYPEDAGRYICKATNTKGAVETSCKLKVLPIVKGPITNGSHALASPRIAKHIQSLVVKDSDPVRFEATMSAPGGSSKFDVVWLHDEKEIKPSKDFVYGNKGNTYTLDITEVFPEDAGTYTCEAFNDVGECFTTCYLVVQVPGEDTKQKGVPIIKTFPKSLSVDKKTPAAFVVEFESPPTTVSWTKDGKQLKEIPLKNRMTINKNVACLDIMECSDGDNGQYAIIATNKKGDTKAAFSLNVHT</sequence>
<dbReference type="SMART" id="SM00409">
    <property type="entry name" value="IG"/>
    <property type="match status" value="3"/>
</dbReference>
<evidence type="ECO:0000313" key="9">
    <source>
        <dbReference type="Proteomes" id="UP000675881"/>
    </source>
</evidence>
<gene>
    <name evidence="8" type="ORF">LSAA_9176</name>
</gene>
<organism evidence="8 9">
    <name type="scientific">Lepeophtheirus salmonis</name>
    <name type="common">Salmon louse</name>
    <name type="synonym">Caligus salmonis</name>
    <dbReference type="NCBI Taxonomy" id="72036"/>
    <lineage>
        <taxon>Eukaryota</taxon>
        <taxon>Metazoa</taxon>
        <taxon>Ecdysozoa</taxon>
        <taxon>Arthropoda</taxon>
        <taxon>Crustacea</taxon>
        <taxon>Multicrustacea</taxon>
        <taxon>Hexanauplia</taxon>
        <taxon>Copepoda</taxon>
        <taxon>Siphonostomatoida</taxon>
        <taxon>Caligidae</taxon>
        <taxon>Lepeophtheirus</taxon>
    </lineage>
</organism>
<reference evidence="8" key="1">
    <citation type="submission" date="2021-02" db="EMBL/GenBank/DDBJ databases">
        <authorList>
            <person name="Bekaert M."/>
        </authorList>
    </citation>
    <scope>NUCLEOTIDE SEQUENCE</scope>
    <source>
        <strain evidence="8">IoA-00</strain>
    </source>
</reference>
<dbReference type="PROSITE" id="PS50835">
    <property type="entry name" value="IG_LIKE"/>
    <property type="match status" value="3"/>
</dbReference>
<name>A0A7R8H7C3_LEPSM</name>
<dbReference type="InterPro" id="IPR007110">
    <property type="entry name" value="Ig-like_dom"/>
</dbReference>
<comment type="similarity">
    <text evidence="2">Belongs to the protein kinase superfamily. CAMK Ser/Thr protein kinase family.</text>
</comment>
<accession>A0A7R8H7C3</accession>
<dbReference type="InterPro" id="IPR003599">
    <property type="entry name" value="Ig_sub"/>
</dbReference>
<dbReference type="OrthoDB" id="504170at2759"/>
<feature type="domain" description="Ig-like" evidence="7">
    <location>
        <begin position="126"/>
        <end position="203"/>
    </location>
</feature>
<dbReference type="SMART" id="SM00408">
    <property type="entry name" value="IGc2"/>
    <property type="match status" value="2"/>
</dbReference>
<dbReference type="InterPro" id="IPR003598">
    <property type="entry name" value="Ig_sub2"/>
</dbReference>
<dbReference type="InterPro" id="IPR013098">
    <property type="entry name" value="Ig_I-set"/>
</dbReference>
<dbReference type="PIRSF" id="PIRSF000615">
    <property type="entry name" value="TyrPK_CSF1-R"/>
    <property type="match status" value="1"/>
</dbReference>
<evidence type="ECO:0000256" key="2">
    <source>
        <dbReference type="ARBA" id="ARBA00006692"/>
    </source>
</evidence>
<evidence type="ECO:0000259" key="7">
    <source>
        <dbReference type="PROSITE" id="PS50835"/>
    </source>
</evidence>
<dbReference type="Pfam" id="PF07679">
    <property type="entry name" value="I-set"/>
    <property type="match status" value="3"/>
</dbReference>